<gene>
    <name evidence="1" type="ORF">AYBTSS11_LOCUS24563</name>
</gene>
<dbReference type="AlphaFoldDB" id="A0AA86SX23"/>
<reference evidence="1" key="1">
    <citation type="submission" date="2023-10" db="EMBL/GenBank/DDBJ databases">
        <authorList>
            <person name="Domelevo Entfellner J.-B."/>
        </authorList>
    </citation>
    <scope>NUCLEOTIDE SEQUENCE</scope>
</reference>
<sequence>MEAKKKVKGVNKRRCMIEKVDQDKPNEHACKSYVLQERIEKKHEGIKLNLSSVGNHILNLSLPSS</sequence>
<evidence type="ECO:0000313" key="1">
    <source>
        <dbReference type="EMBL" id="CAJ1972514.1"/>
    </source>
</evidence>
<dbReference type="EMBL" id="OY731405">
    <property type="protein sequence ID" value="CAJ1972514.1"/>
    <property type="molecule type" value="Genomic_DNA"/>
</dbReference>
<keyword evidence="2" id="KW-1185">Reference proteome</keyword>
<dbReference type="Gramene" id="rna-AYBTSS11_LOCUS24563">
    <property type="protein sequence ID" value="CAJ1972514.1"/>
    <property type="gene ID" value="gene-AYBTSS11_LOCUS24563"/>
</dbReference>
<organism evidence="1 2">
    <name type="scientific">Sphenostylis stenocarpa</name>
    <dbReference type="NCBI Taxonomy" id="92480"/>
    <lineage>
        <taxon>Eukaryota</taxon>
        <taxon>Viridiplantae</taxon>
        <taxon>Streptophyta</taxon>
        <taxon>Embryophyta</taxon>
        <taxon>Tracheophyta</taxon>
        <taxon>Spermatophyta</taxon>
        <taxon>Magnoliopsida</taxon>
        <taxon>eudicotyledons</taxon>
        <taxon>Gunneridae</taxon>
        <taxon>Pentapetalae</taxon>
        <taxon>rosids</taxon>
        <taxon>fabids</taxon>
        <taxon>Fabales</taxon>
        <taxon>Fabaceae</taxon>
        <taxon>Papilionoideae</taxon>
        <taxon>50 kb inversion clade</taxon>
        <taxon>NPAAA clade</taxon>
        <taxon>indigoferoid/millettioid clade</taxon>
        <taxon>Phaseoleae</taxon>
        <taxon>Sphenostylis</taxon>
    </lineage>
</organism>
<name>A0AA86SX23_9FABA</name>
<proteinExistence type="predicted"/>
<dbReference type="Proteomes" id="UP001189624">
    <property type="component" value="Chromosome 8"/>
</dbReference>
<accession>A0AA86SX23</accession>
<protein>
    <submittedName>
        <fullName evidence="1">Uncharacterized protein</fullName>
    </submittedName>
</protein>
<evidence type="ECO:0000313" key="2">
    <source>
        <dbReference type="Proteomes" id="UP001189624"/>
    </source>
</evidence>